<feature type="transmembrane region" description="Helical" evidence="1">
    <location>
        <begin position="48"/>
        <end position="69"/>
    </location>
</feature>
<feature type="domain" description="CAAX prenyl protease 2/Lysostaphin resistance protein A-like" evidence="2">
    <location>
        <begin position="130"/>
        <end position="221"/>
    </location>
</feature>
<comment type="caution">
    <text evidence="3">The sequence shown here is derived from an EMBL/GenBank/DDBJ whole genome shotgun (WGS) entry which is preliminary data.</text>
</comment>
<feature type="transmembrane region" description="Helical" evidence="1">
    <location>
        <begin position="12"/>
        <end position="33"/>
    </location>
</feature>
<protein>
    <submittedName>
        <fullName evidence="3">CPBP family intramembrane metalloprotease</fullName>
        <ecNumber evidence="3">3.4.-.-</ecNumber>
    </submittedName>
</protein>
<organism evidence="3 4">
    <name type="scientific">Luteimonas kalidii</name>
    <dbReference type="NCBI Taxonomy" id="3042025"/>
    <lineage>
        <taxon>Bacteria</taxon>
        <taxon>Pseudomonadati</taxon>
        <taxon>Pseudomonadota</taxon>
        <taxon>Gammaproteobacteria</taxon>
        <taxon>Lysobacterales</taxon>
        <taxon>Lysobacteraceae</taxon>
        <taxon>Luteimonas</taxon>
    </lineage>
</organism>
<feature type="transmembrane region" description="Helical" evidence="1">
    <location>
        <begin position="242"/>
        <end position="260"/>
    </location>
</feature>
<sequence>MDHRSITAMVPLMSPTVVLLRLVLLVAGMLLVWRTTLSVLPYEAGRNASVHMTAGVLISAGVLGLLVVLKRLDGLSWREMGSGGAHRNLRAFALGAGLWLLPAAAGTALCIALGWSTLDLRSPGAHVAWTLPALALGVFLVEALPEELAVRGYAQGLAVRALPPWASLLLQVVVFTAFAWGVGALGSVQQWLFIPALALILGYARALTGSTWTGIGVHTAWMTSQQWLAANAEAQGMQTLQFVAFALLPSATLGAVLGMRHPEFDWRRAMRRP</sequence>
<dbReference type="PRINTS" id="PR00173">
    <property type="entry name" value="EDTRNSPORT"/>
</dbReference>
<feature type="transmembrane region" description="Helical" evidence="1">
    <location>
        <begin position="192"/>
        <end position="221"/>
    </location>
</feature>
<dbReference type="Proteomes" id="UP001156873">
    <property type="component" value="Unassembled WGS sequence"/>
</dbReference>
<dbReference type="GO" id="GO:0008237">
    <property type="term" value="F:metallopeptidase activity"/>
    <property type="evidence" value="ECO:0007669"/>
    <property type="project" value="UniProtKB-KW"/>
</dbReference>
<keyword evidence="3" id="KW-0482">Metalloprotease</keyword>
<gene>
    <name evidence="3" type="ORF">QFW81_07770</name>
</gene>
<dbReference type="EMBL" id="JARXRO010000014">
    <property type="protein sequence ID" value="MDH5833822.1"/>
    <property type="molecule type" value="Genomic_DNA"/>
</dbReference>
<dbReference type="EC" id="3.4.-.-" evidence="3"/>
<feature type="transmembrane region" description="Helical" evidence="1">
    <location>
        <begin position="165"/>
        <end position="186"/>
    </location>
</feature>
<evidence type="ECO:0000259" key="2">
    <source>
        <dbReference type="Pfam" id="PF02517"/>
    </source>
</evidence>
<keyword evidence="1" id="KW-0812">Transmembrane</keyword>
<keyword evidence="1" id="KW-1133">Transmembrane helix</keyword>
<accession>A0ABT6JT95</accession>
<proteinExistence type="predicted"/>
<reference evidence="3 4" key="1">
    <citation type="submission" date="2023-04" db="EMBL/GenBank/DDBJ databases">
        <title>Luteimonas sp. M1R5S59.</title>
        <authorList>
            <person name="Sun J.-Q."/>
        </authorList>
    </citation>
    <scope>NUCLEOTIDE SEQUENCE [LARGE SCALE GENOMIC DNA]</scope>
    <source>
        <strain evidence="3 4">M1R5S59</strain>
    </source>
</reference>
<dbReference type="RefSeq" id="WP_280578122.1">
    <property type="nucleotide sequence ID" value="NZ_JARXRO010000014.1"/>
</dbReference>
<evidence type="ECO:0000313" key="3">
    <source>
        <dbReference type="EMBL" id="MDH5833822.1"/>
    </source>
</evidence>
<keyword evidence="3" id="KW-0378">Hydrolase</keyword>
<name>A0ABT6JT95_9GAMM</name>
<dbReference type="Pfam" id="PF02517">
    <property type="entry name" value="Rce1-like"/>
    <property type="match status" value="1"/>
</dbReference>
<evidence type="ECO:0000313" key="4">
    <source>
        <dbReference type="Proteomes" id="UP001156873"/>
    </source>
</evidence>
<dbReference type="InterPro" id="IPR003675">
    <property type="entry name" value="Rce1/LyrA-like_dom"/>
</dbReference>
<keyword evidence="3" id="KW-0645">Protease</keyword>
<feature type="transmembrane region" description="Helical" evidence="1">
    <location>
        <begin position="89"/>
        <end position="115"/>
    </location>
</feature>
<keyword evidence="4" id="KW-1185">Reference proteome</keyword>
<evidence type="ECO:0000256" key="1">
    <source>
        <dbReference type="SAM" id="Phobius"/>
    </source>
</evidence>
<keyword evidence="1" id="KW-0472">Membrane</keyword>